<feature type="transmembrane region" description="Helical" evidence="1">
    <location>
        <begin position="6"/>
        <end position="25"/>
    </location>
</feature>
<gene>
    <name evidence="2" type="ORF">VA7868_03024</name>
</gene>
<proteinExistence type="predicted"/>
<keyword evidence="1" id="KW-1133">Transmembrane helix</keyword>
<dbReference type="AlphaFoldDB" id="A0A1M5ZQD3"/>
<name>A0A1M5ZQD3_9VIBR</name>
<organism evidence="2 3">
    <name type="scientific">Vibrio aerogenes CECT 7868</name>
    <dbReference type="NCBI Taxonomy" id="1216006"/>
    <lineage>
        <taxon>Bacteria</taxon>
        <taxon>Pseudomonadati</taxon>
        <taxon>Pseudomonadota</taxon>
        <taxon>Gammaproteobacteria</taxon>
        <taxon>Vibrionales</taxon>
        <taxon>Vibrionaceae</taxon>
        <taxon>Vibrio</taxon>
    </lineage>
</organism>
<evidence type="ECO:0000256" key="1">
    <source>
        <dbReference type="SAM" id="Phobius"/>
    </source>
</evidence>
<evidence type="ECO:0000313" key="3">
    <source>
        <dbReference type="Proteomes" id="UP000184608"/>
    </source>
</evidence>
<keyword evidence="1" id="KW-0812">Transmembrane</keyword>
<dbReference type="EMBL" id="FQXZ01000035">
    <property type="protein sequence ID" value="SHI26153.1"/>
    <property type="molecule type" value="Genomic_DNA"/>
</dbReference>
<dbReference type="Proteomes" id="UP000184608">
    <property type="component" value="Unassembled WGS sequence"/>
</dbReference>
<protein>
    <submittedName>
        <fullName evidence="2">Uncharacterized protein</fullName>
    </submittedName>
</protein>
<keyword evidence="3" id="KW-1185">Reference proteome</keyword>
<evidence type="ECO:0000313" key="2">
    <source>
        <dbReference type="EMBL" id="SHI26153.1"/>
    </source>
</evidence>
<keyword evidence="1" id="KW-0472">Membrane</keyword>
<accession>A0A1M5ZQD3</accession>
<dbReference type="OrthoDB" id="5872968at2"/>
<dbReference type="RefSeq" id="WP_073604648.1">
    <property type="nucleotide sequence ID" value="NZ_FQXZ01000035.1"/>
</dbReference>
<sequence length="183" mass="21863">MQVKYILSLLMAVVLFAGTFFVWQYEADLHYLNQQMAWKVTHFYPFNSQMQIARTHDTNQLVLRKVDRKNHMAVFVSTTINNRFDILFLIEQACTSGQAYPAIMNTPQSERVSFQCDPERGVLSFRRVWKKPVSFRMIVNHQIVNFQPSEWDFPLLKKDQFMQLHAGFYQRQNVANVYEWRRD</sequence>
<reference evidence="2 3" key="1">
    <citation type="submission" date="2016-11" db="EMBL/GenBank/DDBJ databases">
        <authorList>
            <person name="Jaros S."/>
            <person name="Januszkiewicz K."/>
            <person name="Wedrychowicz H."/>
        </authorList>
    </citation>
    <scope>NUCLEOTIDE SEQUENCE [LARGE SCALE GENOMIC DNA]</scope>
    <source>
        <strain evidence="2 3">CECT 7868</strain>
    </source>
</reference>